<dbReference type="AlphaFoldDB" id="A0A835HAD6"/>
<dbReference type="OrthoDB" id="1930341at2759"/>
<name>A0A835HAD6_9MAGN</name>
<reference evidence="2 3" key="1">
    <citation type="submission" date="2020-10" db="EMBL/GenBank/DDBJ databases">
        <title>The Coptis chinensis genome and diversification of protoberbering-type alkaloids.</title>
        <authorList>
            <person name="Wang B."/>
            <person name="Shu S."/>
            <person name="Song C."/>
            <person name="Liu Y."/>
        </authorList>
    </citation>
    <scope>NUCLEOTIDE SEQUENCE [LARGE SCALE GENOMIC DNA]</scope>
    <source>
        <strain evidence="2">HL-2020</strain>
        <tissue evidence="2">Leaf</tissue>
    </source>
</reference>
<feature type="compositionally biased region" description="Polar residues" evidence="1">
    <location>
        <begin position="405"/>
        <end position="421"/>
    </location>
</feature>
<dbReference type="PANTHER" id="PTHR33924:SF5">
    <property type="entry name" value="CATION-TRANSPORTING ATPASE"/>
    <property type="match status" value="1"/>
</dbReference>
<dbReference type="EMBL" id="JADFTS010000008">
    <property type="protein sequence ID" value="KAF9594528.1"/>
    <property type="molecule type" value="Genomic_DNA"/>
</dbReference>
<evidence type="ECO:0000313" key="2">
    <source>
        <dbReference type="EMBL" id="KAF9594528.1"/>
    </source>
</evidence>
<evidence type="ECO:0000313" key="3">
    <source>
        <dbReference type="Proteomes" id="UP000631114"/>
    </source>
</evidence>
<protein>
    <submittedName>
        <fullName evidence="2">Uncharacterized protein</fullName>
    </submittedName>
</protein>
<feature type="region of interest" description="Disordered" evidence="1">
    <location>
        <begin position="398"/>
        <end position="421"/>
    </location>
</feature>
<feature type="region of interest" description="Disordered" evidence="1">
    <location>
        <begin position="27"/>
        <end position="83"/>
    </location>
</feature>
<sequence length="521" mass="57477">MGEKRSDVESGEKSEIFKRIKTEDLESELCPKESSIREAAKDQPHSDKDGEITEISKESSNLMSDSQQAETTGLNKTSLLRNTSSSGFRDLDTGKCLSATELNEETDVAKPVCNVTTAHAYDGLSSVISSHSGLDFITEGIGKSEFEDQAPSDLCNLNGHMKLREASECGSSTFPLENNDTFILGKVVKESDLALPSSLHKQILVQQVWKSRKDVLKENMEIAKVEQAIRFRKIAAPSGLLNGLNPGIINHVRNSKQVHSIIEALVKSEKREIDSQSALMGQSKIGIKEVRDGKKYLEGQKGGFGDLDAAAERTYGDTYGASQFTSDQKDEKLMTYNKGPEDPTDISFLSVQAANVSSQWLGLLCQDINNRLSALRRSKKRVRAVIQKELPSLLSKSVAPKQENGIHSRQSSTALFSDSTTSDLHGKRWATLFHQMENKLLEEERHLVSSLQQMKEMQVHCEWGLQCAKQNGLQLDKSGNASGSKEAENREKELAIRAAAASIYSTSNFIMPRDGISCFRA</sequence>
<evidence type="ECO:0000256" key="1">
    <source>
        <dbReference type="SAM" id="MobiDB-lite"/>
    </source>
</evidence>
<proteinExistence type="predicted"/>
<feature type="compositionally biased region" description="Basic and acidic residues" evidence="1">
    <location>
        <begin position="27"/>
        <end position="57"/>
    </location>
</feature>
<gene>
    <name evidence="2" type="ORF">IFM89_033498</name>
</gene>
<comment type="caution">
    <text evidence="2">The sequence shown here is derived from an EMBL/GenBank/DDBJ whole genome shotgun (WGS) entry which is preliminary data.</text>
</comment>
<keyword evidence="3" id="KW-1185">Reference proteome</keyword>
<dbReference type="Proteomes" id="UP000631114">
    <property type="component" value="Unassembled WGS sequence"/>
</dbReference>
<accession>A0A835HAD6</accession>
<organism evidence="2 3">
    <name type="scientific">Coptis chinensis</name>
    <dbReference type="NCBI Taxonomy" id="261450"/>
    <lineage>
        <taxon>Eukaryota</taxon>
        <taxon>Viridiplantae</taxon>
        <taxon>Streptophyta</taxon>
        <taxon>Embryophyta</taxon>
        <taxon>Tracheophyta</taxon>
        <taxon>Spermatophyta</taxon>
        <taxon>Magnoliopsida</taxon>
        <taxon>Ranunculales</taxon>
        <taxon>Ranunculaceae</taxon>
        <taxon>Coptidoideae</taxon>
        <taxon>Coptis</taxon>
    </lineage>
</organism>
<dbReference type="PANTHER" id="PTHR33924">
    <property type="entry name" value="CATION-TRANSPORTING ATPASE"/>
    <property type="match status" value="1"/>
</dbReference>
<feature type="compositionally biased region" description="Polar residues" evidence="1">
    <location>
        <begin position="58"/>
        <end position="83"/>
    </location>
</feature>